<name>A0A1I4BXJ5_9HYPH</name>
<dbReference type="SUPFAM" id="SSF52540">
    <property type="entry name" value="P-loop containing nucleoside triphosphate hydrolases"/>
    <property type="match status" value="1"/>
</dbReference>
<accession>A0A1I4BXJ5</accession>
<comment type="caution">
    <text evidence="1">The sequence shown here is derived from an EMBL/GenBank/DDBJ whole genome shotgun (WGS) entry which is preliminary data.</text>
</comment>
<sequence>MKKILLHIGAHKTATSTLQQTVLKKFPDKFLHYDDYRPSAFDNGFRFLTDEQDPKFLAQLFKRSFSREGQSTLRMSREHLMGRAFSAKGFYPELWRVRKLVEVLNEEGMKVRLLMTTRRRFDFMISLYLQKLSEPNGHRNFQNFENVAVTASYDWRQLAKVLEGLDVTYLPYEAIKLERAIFVAQVNSFFEMEAVTAADLDRVYNPRVNAEGYEVLAKLAEIKNEAARKMLVRYTKTLFRKGKKPHIISEYIRGIYEKHFQDGDQQFARTYFPEGLKHIYHQDKELTPVE</sequence>
<dbReference type="Proteomes" id="UP000199598">
    <property type="component" value="Unassembled WGS sequence"/>
</dbReference>
<evidence type="ECO:0008006" key="3">
    <source>
        <dbReference type="Google" id="ProtNLM"/>
    </source>
</evidence>
<organism evidence="1 2">
    <name type="scientific">Pseudovibrio ascidiaceicola</name>
    <dbReference type="NCBI Taxonomy" id="285279"/>
    <lineage>
        <taxon>Bacteria</taxon>
        <taxon>Pseudomonadati</taxon>
        <taxon>Pseudomonadota</taxon>
        <taxon>Alphaproteobacteria</taxon>
        <taxon>Hyphomicrobiales</taxon>
        <taxon>Stappiaceae</taxon>
        <taxon>Pseudovibrio</taxon>
    </lineage>
</organism>
<dbReference type="EMBL" id="FOSK01000008">
    <property type="protein sequence ID" value="SFK72651.1"/>
    <property type="molecule type" value="Genomic_DNA"/>
</dbReference>
<keyword evidence="2" id="KW-1185">Reference proteome</keyword>
<dbReference type="RefSeq" id="WP_093521018.1">
    <property type="nucleotide sequence ID" value="NZ_FOSK01000008.1"/>
</dbReference>
<evidence type="ECO:0000313" key="2">
    <source>
        <dbReference type="Proteomes" id="UP000199598"/>
    </source>
</evidence>
<reference evidence="1 2" key="1">
    <citation type="submission" date="2016-10" db="EMBL/GenBank/DDBJ databases">
        <authorList>
            <person name="Varghese N."/>
            <person name="Submissions S."/>
        </authorList>
    </citation>
    <scope>NUCLEOTIDE SEQUENCE [LARGE SCALE GENOMIC DNA]</scope>
    <source>
        <strain evidence="1 2">DSM 16392</strain>
    </source>
</reference>
<dbReference type="Gene3D" id="3.40.50.300">
    <property type="entry name" value="P-loop containing nucleotide triphosphate hydrolases"/>
    <property type="match status" value="1"/>
</dbReference>
<evidence type="ECO:0000313" key="1">
    <source>
        <dbReference type="EMBL" id="SFK72651.1"/>
    </source>
</evidence>
<dbReference type="InterPro" id="IPR027417">
    <property type="entry name" value="P-loop_NTPase"/>
</dbReference>
<gene>
    <name evidence="1" type="ORF">SAMN04488518_108183</name>
</gene>
<protein>
    <recommendedName>
        <fullName evidence="3">Sulfotransferase domain-containing protein</fullName>
    </recommendedName>
</protein>
<proteinExistence type="predicted"/>